<dbReference type="OrthoDB" id="1926382at2759"/>
<dbReference type="PANTHER" id="PTHR11514:SF43">
    <property type="entry name" value="TRANSCRIPTION FACTOR MYC2"/>
    <property type="match status" value="1"/>
</dbReference>
<keyword evidence="3 4" id="KW-0539">Nucleus</keyword>
<evidence type="ECO:0000313" key="7">
    <source>
        <dbReference type="Proteomes" id="UP000257109"/>
    </source>
</evidence>
<dbReference type="GO" id="GO:0005634">
    <property type="term" value="C:nucleus"/>
    <property type="evidence" value="ECO:0007669"/>
    <property type="project" value="UniProtKB-SubCell"/>
</dbReference>
<keyword evidence="1 4" id="KW-0805">Transcription regulation</keyword>
<dbReference type="GO" id="GO:0003700">
    <property type="term" value="F:DNA-binding transcription factor activity"/>
    <property type="evidence" value="ECO:0007669"/>
    <property type="project" value="InterPro"/>
</dbReference>
<name>A0A371F6J9_MUCPR</name>
<dbReference type="GO" id="GO:0000976">
    <property type="term" value="F:transcription cis-regulatory region binding"/>
    <property type="evidence" value="ECO:0007669"/>
    <property type="project" value="TreeGrafter"/>
</dbReference>
<accession>A0A371F6J9</accession>
<dbReference type="AlphaFoldDB" id="A0A371F6J9"/>
<evidence type="ECO:0000256" key="1">
    <source>
        <dbReference type="ARBA" id="ARBA00023015"/>
    </source>
</evidence>
<comment type="subcellular location">
    <subcellularLocation>
        <location evidence="4">Nucleus</location>
    </subcellularLocation>
</comment>
<reference evidence="6" key="1">
    <citation type="submission" date="2018-05" db="EMBL/GenBank/DDBJ databases">
        <title>Draft genome of Mucuna pruriens seed.</title>
        <authorList>
            <person name="Nnadi N.E."/>
            <person name="Vos R."/>
            <person name="Hasami M.H."/>
            <person name="Devisetty U.K."/>
            <person name="Aguiy J.C."/>
        </authorList>
    </citation>
    <scope>NUCLEOTIDE SEQUENCE [LARGE SCALE GENOMIC DNA]</scope>
    <source>
        <strain evidence="6">JCA_2017</strain>
    </source>
</reference>
<organism evidence="6 7">
    <name type="scientific">Mucuna pruriens</name>
    <name type="common">Velvet bean</name>
    <name type="synonym">Dolichos pruriens</name>
    <dbReference type="NCBI Taxonomy" id="157652"/>
    <lineage>
        <taxon>Eukaryota</taxon>
        <taxon>Viridiplantae</taxon>
        <taxon>Streptophyta</taxon>
        <taxon>Embryophyta</taxon>
        <taxon>Tracheophyta</taxon>
        <taxon>Spermatophyta</taxon>
        <taxon>Magnoliopsida</taxon>
        <taxon>eudicotyledons</taxon>
        <taxon>Gunneridae</taxon>
        <taxon>Pentapetalae</taxon>
        <taxon>rosids</taxon>
        <taxon>fabids</taxon>
        <taxon>Fabales</taxon>
        <taxon>Fabaceae</taxon>
        <taxon>Papilionoideae</taxon>
        <taxon>50 kb inversion clade</taxon>
        <taxon>NPAAA clade</taxon>
        <taxon>indigoferoid/millettioid clade</taxon>
        <taxon>Phaseoleae</taxon>
        <taxon>Mucuna</taxon>
    </lineage>
</organism>
<sequence>MVGEKLKSHTASLRAMPNDLGEDLKNLIEGSPQSCWTYAILWRCSSPQSVLTFHDGYCTATESKPKELRILGSSVTVTEDVTDAEWFFRISAAQSFGINEDLPGHAFCGSGPVWVTAEDSDARRWERATWGYQFGIRTVLCIPLKEKGVLELASTEIVPYELKMMEEMVNFIYAIGTPRPPIVPFFLNQFSYSFY</sequence>
<dbReference type="EMBL" id="QJKJ01010356">
    <property type="protein sequence ID" value="RDX73909.1"/>
    <property type="molecule type" value="Genomic_DNA"/>
</dbReference>
<evidence type="ECO:0000313" key="6">
    <source>
        <dbReference type="EMBL" id="RDX73909.1"/>
    </source>
</evidence>
<evidence type="ECO:0000256" key="2">
    <source>
        <dbReference type="ARBA" id="ARBA00023163"/>
    </source>
</evidence>
<evidence type="ECO:0000259" key="5">
    <source>
        <dbReference type="Pfam" id="PF14215"/>
    </source>
</evidence>
<protein>
    <recommendedName>
        <fullName evidence="4">Transcription factor</fullName>
        <shortName evidence="4">bHLH transcription factor</shortName>
    </recommendedName>
    <alternativeName>
        <fullName evidence="4">Basic helix-loop-helix protein</fullName>
    </alternativeName>
</protein>
<feature type="non-terminal residue" evidence="6">
    <location>
        <position position="1"/>
    </location>
</feature>
<dbReference type="Proteomes" id="UP000257109">
    <property type="component" value="Unassembled WGS sequence"/>
</dbReference>
<evidence type="ECO:0000256" key="4">
    <source>
        <dbReference type="RuleBase" id="RU369104"/>
    </source>
</evidence>
<dbReference type="PANTHER" id="PTHR11514">
    <property type="entry name" value="MYC"/>
    <property type="match status" value="1"/>
</dbReference>
<dbReference type="STRING" id="157652.A0A371F6J9"/>
<proteinExistence type="predicted"/>
<gene>
    <name evidence="6" type="primary">MYC2</name>
    <name evidence="6" type="ORF">CR513_46410</name>
</gene>
<keyword evidence="2 4" id="KW-0804">Transcription</keyword>
<feature type="domain" description="Transcription factor MYC/MYB N-terminal" evidence="5">
    <location>
        <begin position="22"/>
        <end position="168"/>
    </location>
</feature>
<dbReference type="Pfam" id="PF14215">
    <property type="entry name" value="bHLH-MYC_N"/>
    <property type="match status" value="1"/>
</dbReference>
<comment type="caution">
    <text evidence="6">The sequence shown here is derived from an EMBL/GenBank/DDBJ whole genome shotgun (WGS) entry which is preliminary data.</text>
</comment>
<dbReference type="InterPro" id="IPR045084">
    <property type="entry name" value="AIB/MYC-like"/>
</dbReference>
<dbReference type="InterPro" id="IPR025610">
    <property type="entry name" value="MYC/MYB_N"/>
</dbReference>
<evidence type="ECO:0000256" key="3">
    <source>
        <dbReference type="ARBA" id="ARBA00023242"/>
    </source>
</evidence>
<keyword evidence="7" id="KW-1185">Reference proteome</keyword>